<accession>A0A931GH39</accession>
<evidence type="ECO:0000313" key="1">
    <source>
        <dbReference type="EMBL" id="MBG6087005.1"/>
    </source>
</evidence>
<proteinExistence type="predicted"/>
<keyword evidence="2" id="KW-1185">Reference proteome</keyword>
<reference evidence="1" key="1">
    <citation type="submission" date="2020-11" db="EMBL/GenBank/DDBJ databases">
        <title>Sequencing the genomes of 1000 actinobacteria strains.</title>
        <authorList>
            <person name="Klenk H.-P."/>
        </authorList>
    </citation>
    <scope>NUCLEOTIDE SEQUENCE</scope>
    <source>
        <strain evidence="1">DSM 43175</strain>
    </source>
</reference>
<dbReference type="AlphaFoldDB" id="A0A931GH39"/>
<organism evidence="1 2">
    <name type="scientific">Actinomadura viridis</name>
    <dbReference type="NCBI Taxonomy" id="58110"/>
    <lineage>
        <taxon>Bacteria</taxon>
        <taxon>Bacillati</taxon>
        <taxon>Actinomycetota</taxon>
        <taxon>Actinomycetes</taxon>
        <taxon>Streptosporangiales</taxon>
        <taxon>Thermomonosporaceae</taxon>
        <taxon>Actinomadura</taxon>
    </lineage>
</organism>
<gene>
    <name evidence="1" type="ORF">IW256_001118</name>
</gene>
<dbReference type="EMBL" id="JADOUA010000001">
    <property type="protein sequence ID" value="MBG6087005.1"/>
    <property type="molecule type" value="Genomic_DNA"/>
</dbReference>
<dbReference type="Proteomes" id="UP000614047">
    <property type="component" value="Unassembled WGS sequence"/>
</dbReference>
<sequence>MAGAIAAARLPVLGPWPALRSRSACPRMIRVLCRSEQAEDEQLSGYGGVQLGAVIQG</sequence>
<name>A0A931GH39_9ACTN</name>
<evidence type="ECO:0000313" key="2">
    <source>
        <dbReference type="Proteomes" id="UP000614047"/>
    </source>
</evidence>
<protein>
    <submittedName>
        <fullName evidence="1">Uncharacterized protein</fullName>
    </submittedName>
</protein>
<comment type="caution">
    <text evidence="1">The sequence shown here is derived from an EMBL/GenBank/DDBJ whole genome shotgun (WGS) entry which is preliminary data.</text>
</comment>